<evidence type="ECO:0000313" key="5">
    <source>
        <dbReference type="Proteomes" id="UP000252558"/>
    </source>
</evidence>
<keyword evidence="3" id="KW-0414">Isoprene biosynthesis</keyword>
<dbReference type="GO" id="GO:0019288">
    <property type="term" value="P:isopentenyl diphosphate biosynthetic process, methylerythritol 4-phosphate pathway"/>
    <property type="evidence" value="ECO:0007669"/>
    <property type="project" value="UniProtKB-UniRule"/>
</dbReference>
<dbReference type="CDD" id="cd02516">
    <property type="entry name" value="CDP-ME_synthetase"/>
    <property type="match status" value="1"/>
</dbReference>
<dbReference type="EMBL" id="QPID01000002">
    <property type="protein sequence ID" value="RCU51871.1"/>
    <property type="molecule type" value="Genomic_DNA"/>
</dbReference>
<accession>A0A368NRI5</accession>
<comment type="pathway">
    <text evidence="3">Isoprenoid biosynthesis; isopentenyl diphosphate biosynthesis via DXP pathway; isopentenyl diphosphate from 1-deoxy-D-xylulose 5-phosphate: step 2/6.</text>
</comment>
<gene>
    <name evidence="3" type="primary">ispD</name>
    <name evidence="4" type="ORF">DU002_05215</name>
</gene>
<proteinExistence type="inferred from homology"/>
<dbReference type="FunFam" id="3.90.550.10:FF:000003">
    <property type="entry name" value="2-C-methyl-D-erythritol 4-phosphate cytidylyltransferase"/>
    <property type="match status" value="1"/>
</dbReference>
<dbReference type="InterPro" id="IPR034683">
    <property type="entry name" value="IspD/TarI"/>
</dbReference>
<keyword evidence="5" id="KW-1185">Reference proteome</keyword>
<dbReference type="InterPro" id="IPR001228">
    <property type="entry name" value="IspD"/>
</dbReference>
<dbReference type="EC" id="2.7.7.60" evidence="3"/>
<keyword evidence="2 3" id="KW-0548">Nucleotidyltransferase</keyword>
<dbReference type="InterPro" id="IPR050088">
    <property type="entry name" value="IspD/TarI_cytidylyltransf_bact"/>
</dbReference>
<feature type="site" description="Positions MEP for the nucleophilic attack" evidence="3">
    <location>
        <position position="214"/>
    </location>
</feature>
<dbReference type="Pfam" id="PF01128">
    <property type="entry name" value="IspD"/>
    <property type="match status" value="1"/>
</dbReference>
<evidence type="ECO:0000256" key="1">
    <source>
        <dbReference type="ARBA" id="ARBA00022679"/>
    </source>
</evidence>
<dbReference type="InterPro" id="IPR029044">
    <property type="entry name" value="Nucleotide-diphossugar_trans"/>
</dbReference>
<dbReference type="OrthoDB" id="9806837at2"/>
<evidence type="ECO:0000256" key="2">
    <source>
        <dbReference type="ARBA" id="ARBA00022695"/>
    </source>
</evidence>
<dbReference type="RefSeq" id="WP_114337300.1">
    <property type="nucleotide sequence ID" value="NZ_QPID01000002.1"/>
</dbReference>
<dbReference type="PANTHER" id="PTHR32125">
    <property type="entry name" value="2-C-METHYL-D-ERYTHRITOL 4-PHOSPHATE CYTIDYLYLTRANSFERASE, CHLOROPLASTIC"/>
    <property type="match status" value="1"/>
</dbReference>
<comment type="function">
    <text evidence="3">Catalyzes the formation of 4-diphosphocytidyl-2-C-methyl-D-erythritol from CTP and 2-C-methyl-D-erythritol 4-phosphate (MEP).</text>
</comment>
<comment type="caution">
    <text evidence="4">The sequence shown here is derived from an EMBL/GenBank/DDBJ whole genome shotgun (WGS) entry which is preliminary data.</text>
</comment>
<feature type="site" description="Transition state stabilizer" evidence="3">
    <location>
        <position position="20"/>
    </location>
</feature>
<dbReference type="PANTHER" id="PTHR32125:SF4">
    <property type="entry name" value="2-C-METHYL-D-ERYTHRITOL 4-PHOSPHATE CYTIDYLYLTRANSFERASE, CHLOROPLASTIC"/>
    <property type="match status" value="1"/>
</dbReference>
<feature type="site" description="Positions MEP for the nucleophilic attack" evidence="3">
    <location>
        <position position="158"/>
    </location>
</feature>
<evidence type="ECO:0000313" key="4">
    <source>
        <dbReference type="EMBL" id="RCU51871.1"/>
    </source>
</evidence>
<dbReference type="UniPathway" id="UPA00056">
    <property type="reaction ID" value="UER00093"/>
</dbReference>
<protein>
    <recommendedName>
        <fullName evidence="3">2-C-methyl-D-erythritol 4-phosphate cytidylyltransferase</fullName>
        <ecNumber evidence="3">2.7.7.60</ecNumber>
    </recommendedName>
    <alternativeName>
        <fullName evidence="3">4-diphosphocytidyl-2C-methyl-D-erythritol synthase</fullName>
    </alternativeName>
    <alternativeName>
        <fullName evidence="3">MEP cytidylyltransferase</fullName>
        <shortName evidence="3">MCT</shortName>
    </alternativeName>
</protein>
<evidence type="ECO:0000256" key="3">
    <source>
        <dbReference type="HAMAP-Rule" id="MF_00108"/>
    </source>
</evidence>
<dbReference type="NCBIfam" id="TIGR00453">
    <property type="entry name" value="ispD"/>
    <property type="match status" value="1"/>
</dbReference>
<organism evidence="4 5">
    <name type="scientific">Corallincola holothuriorum</name>
    <dbReference type="NCBI Taxonomy" id="2282215"/>
    <lineage>
        <taxon>Bacteria</taxon>
        <taxon>Pseudomonadati</taxon>
        <taxon>Pseudomonadota</taxon>
        <taxon>Gammaproteobacteria</taxon>
        <taxon>Alteromonadales</taxon>
        <taxon>Psychromonadaceae</taxon>
        <taxon>Corallincola</taxon>
    </lineage>
</organism>
<reference evidence="4 5" key="1">
    <citation type="submission" date="2018-07" db="EMBL/GenBank/DDBJ databases">
        <title>Corallincola holothuriorum sp. nov., a new facultative anaerobe isolated from sea cucumber Apostichopus japonicus.</title>
        <authorList>
            <person name="Xia H."/>
        </authorList>
    </citation>
    <scope>NUCLEOTIDE SEQUENCE [LARGE SCALE GENOMIC DNA]</scope>
    <source>
        <strain evidence="4 5">C4</strain>
    </source>
</reference>
<dbReference type="GO" id="GO:0050518">
    <property type="term" value="F:2-C-methyl-D-erythritol 4-phosphate cytidylyltransferase activity"/>
    <property type="evidence" value="ECO:0007669"/>
    <property type="project" value="UniProtKB-UniRule"/>
</dbReference>
<comment type="catalytic activity">
    <reaction evidence="3">
        <text>2-C-methyl-D-erythritol 4-phosphate + CTP + H(+) = 4-CDP-2-C-methyl-D-erythritol + diphosphate</text>
        <dbReference type="Rhea" id="RHEA:13429"/>
        <dbReference type="ChEBI" id="CHEBI:15378"/>
        <dbReference type="ChEBI" id="CHEBI:33019"/>
        <dbReference type="ChEBI" id="CHEBI:37563"/>
        <dbReference type="ChEBI" id="CHEBI:57823"/>
        <dbReference type="ChEBI" id="CHEBI:58262"/>
        <dbReference type="EC" id="2.7.7.60"/>
    </reaction>
</comment>
<dbReference type="Proteomes" id="UP000252558">
    <property type="component" value="Unassembled WGS sequence"/>
</dbReference>
<dbReference type="Gene3D" id="3.90.550.10">
    <property type="entry name" value="Spore Coat Polysaccharide Biosynthesis Protein SpsA, Chain A"/>
    <property type="match status" value="1"/>
</dbReference>
<comment type="similarity">
    <text evidence="3">Belongs to the IspD/TarI cytidylyltransferase family. IspD subfamily.</text>
</comment>
<keyword evidence="1 3" id="KW-0808">Transferase</keyword>
<feature type="site" description="Transition state stabilizer" evidence="3">
    <location>
        <position position="27"/>
    </location>
</feature>
<dbReference type="HAMAP" id="MF_00108">
    <property type="entry name" value="IspD"/>
    <property type="match status" value="1"/>
</dbReference>
<dbReference type="SUPFAM" id="SSF53448">
    <property type="entry name" value="Nucleotide-diphospho-sugar transferases"/>
    <property type="match status" value="1"/>
</dbReference>
<dbReference type="AlphaFoldDB" id="A0A368NRI5"/>
<sequence length="237" mass="25531">MNKIYPSLVAIVPAAGVGSRMEADRPKQYLTLDGRFILDVTIEKLLSCALVSQVIVAVSADDPYFSKLSMANHPKVLRVDGGVERADSVLNGLNKALALGAQWALVHDAARPCLLVDDIERLLEQVAADDDGGLLAAPVRDTMKRASPDGFVDHTVNREGLWHALTPQLFPTKSLQRNVAAALAANIPVTDEASAMEWAGHHPKLVIGNDTNIKVTRPADLKLAGFYLQHEDNLGCA</sequence>
<name>A0A368NRI5_9GAMM</name>